<keyword evidence="2" id="KW-1185">Reference proteome</keyword>
<dbReference type="EMBL" id="AVOT02004364">
    <property type="protein sequence ID" value="MBW0476161.1"/>
    <property type="molecule type" value="Genomic_DNA"/>
</dbReference>
<comment type="caution">
    <text evidence="1">The sequence shown here is derived from an EMBL/GenBank/DDBJ whole genome shotgun (WGS) entry which is preliminary data.</text>
</comment>
<name>A0A9Q3C0N9_9BASI</name>
<evidence type="ECO:0000313" key="1">
    <source>
        <dbReference type="EMBL" id="MBW0476161.1"/>
    </source>
</evidence>
<protein>
    <submittedName>
        <fullName evidence="1">Uncharacterized protein</fullName>
    </submittedName>
</protein>
<dbReference type="AlphaFoldDB" id="A0A9Q3C0N9"/>
<organism evidence="1 2">
    <name type="scientific">Austropuccinia psidii MF-1</name>
    <dbReference type="NCBI Taxonomy" id="1389203"/>
    <lineage>
        <taxon>Eukaryota</taxon>
        <taxon>Fungi</taxon>
        <taxon>Dikarya</taxon>
        <taxon>Basidiomycota</taxon>
        <taxon>Pucciniomycotina</taxon>
        <taxon>Pucciniomycetes</taxon>
        <taxon>Pucciniales</taxon>
        <taxon>Sphaerophragmiaceae</taxon>
        <taxon>Austropuccinia</taxon>
    </lineage>
</organism>
<proteinExistence type="predicted"/>
<evidence type="ECO:0000313" key="2">
    <source>
        <dbReference type="Proteomes" id="UP000765509"/>
    </source>
</evidence>
<gene>
    <name evidence="1" type="ORF">O181_015876</name>
</gene>
<accession>A0A9Q3C0N9</accession>
<sequence>MCQMSISLKAKTHINTIHNVHVITPHGARQKFGMIIFVHEITSAWPPDHLTPFSCLLSHMNQLPHHLPIISASSQDKLPLLQPHLCHDPIMRFRHLTSYNAYTPPGLSRTVSLQLPILMLPYPYLILSTPYHD</sequence>
<reference evidence="1" key="1">
    <citation type="submission" date="2021-03" db="EMBL/GenBank/DDBJ databases">
        <title>Draft genome sequence of rust myrtle Austropuccinia psidii MF-1, a brazilian biotype.</title>
        <authorList>
            <person name="Quecine M.C."/>
            <person name="Pachon D.M.R."/>
            <person name="Bonatelli M.L."/>
            <person name="Correr F.H."/>
            <person name="Franceschini L.M."/>
            <person name="Leite T.F."/>
            <person name="Margarido G.R.A."/>
            <person name="Almeida C.A."/>
            <person name="Ferrarezi J.A."/>
            <person name="Labate C.A."/>
        </authorList>
    </citation>
    <scope>NUCLEOTIDE SEQUENCE</scope>
    <source>
        <strain evidence="1">MF-1</strain>
    </source>
</reference>
<dbReference type="Proteomes" id="UP000765509">
    <property type="component" value="Unassembled WGS sequence"/>
</dbReference>